<feature type="region of interest" description="Disordered" evidence="1">
    <location>
        <begin position="31"/>
        <end position="119"/>
    </location>
</feature>
<organism evidence="2">
    <name type="scientific">Daucus carota subsp. sativus</name>
    <name type="common">Carrot</name>
    <dbReference type="NCBI Taxonomy" id="79200"/>
    <lineage>
        <taxon>Eukaryota</taxon>
        <taxon>Viridiplantae</taxon>
        <taxon>Streptophyta</taxon>
        <taxon>Embryophyta</taxon>
        <taxon>Tracheophyta</taxon>
        <taxon>Spermatophyta</taxon>
        <taxon>Magnoliopsida</taxon>
        <taxon>eudicotyledons</taxon>
        <taxon>Gunneridae</taxon>
        <taxon>Pentapetalae</taxon>
        <taxon>asterids</taxon>
        <taxon>campanulids</taxon>
        <taxon>Apiales</taxon>
        <taxon>Apiaceae</taxon>
        <taxon>Apioideae</taxon>
        <taxon>Scandiceae</taxon>
        <taxon>Daucinae</taxon>
        <taxon>Daucus</taxon>
        <taxon>Daucus sect. Daucus</taxon>
    </lineage>
</organism>
<reference evidence="2" key="1">
    <citation type="journal article" date="2016" name="Nat. Genet.">
        <title>A high-quality carrot genome assembly provides new insights into carotenoid accumulation and asterid genome evolution.</title>
        <authorList>
            <person name="Iorizzo M."/>
            <person name="Ellison S."/>
            <person name="Senalik D."/>
            <person name="Zeng P."/>
            <person name="Satapoomin P."/>
            <person name="Huang J."/>
            <person name="Bowman M."/>
            <person name="Iovene M."/>
            <person name="Sanseverino W."/>
            <person name="Cavagnaro P."/>
            <person name="Yildiz M."/>
            <person name="Macko-Podgorni A."/>
            <person name="Moranska E."/>
            <person name="Grzebelus E."/>
            <person name="Grzebelus D."/>
            <person name="Ashrafi H."/>
            <person name="Zheng Z."/>
            <person name="Cheng S."/>
            <person name="Spooner D."/>
            <person name="Van Deynze A."/>
            <person name="Simon P."/>
        </authorList>
    </citation>
    <scope>NUCLEOTIDE SEQUENCE [LARGE SCALE GENOMIC DNA]</scope>
    <source>
        <tissue evidence="2">Leaf</tissue>
    </source>
</reference>
<accession>A0A166CMT2</accession>
<evidence type="ECO:0000313" key="3">
    <source>
        <dbReference type="EMBL" id="WOG86271.1"/>
    </source>
</evidence>
<proteinExistence type="predicted"/>
<dbReference type="Gramene" id="KZN04110">
    <property type="protein sequence ID" value="KZN04110"/>
    <property type="gene ID" value="DCAR_004947"/>
</dbReference>
<gene>
    <name evidence="2" type="ORF">DCAR_004947</name>
    <name evidence="3" type="ORF">DCAR_0205472</name>
</gene>
<sequence>MSYHRRQSTPDPDVVNPPEMMEEVFTFIPTPVFRPESFSRRRRPRSHVSESKSNLAETLIKDATESMTTPESQPGLSTSPVDKRFKKKRTKRSRRGESSEAEASDISNTTGIEGHLMKE</sequence>
<feature type="compositionally biased region" description="Polar residues" evidence="1">
    <location>
        <begin position="65"/>
        <end position="80"/>
    </location>
</feature>
<feature type="compositionally biased region" description="Basic residues" evidence="1">
    <location>
        <begin position="84"/>
        <end position="94"/>
    </location>
</feature>
<dbReference type="EMBL" id="CP093344">
    <property type="protein sequence ID" value="WOG86271.1"/>
    <property type="molecule type" value="Genomic_DNA"/>
</dbReference>
<evidence type="ECO:0000313" key="4">
    <source>
        <dbReference type="Proteomes" id="UP000077755"/>
    </source>
</evidence>
<dbReference type="Proteomes" id="UP000077755">
    <property type="component" value="Chromosome 2"/>
</dbReference>
<reference evidence="3" key="2">
    <citation type="submission" date="2022-03" db="EMBL/GenBank/DDBJ databases">
        <title>Draft title - Genomic analysis of global carrot germplasm unveils the trajectory of domestication and the origin of high carotenoid orange carrot.</title>
        <authorList>
            <person name="Iorizzo M."/>
            <person name="Ellison S."/>
            <person name="Senalik D."/>
            <person name="Macko-Podgorni A."/>
            <person name="Grzebelus D."/>
            <person name="Bostan H."/>
            <person name="Rolling W."/>
            <person name="Curaba J."/>
            <person name="Simon P."/>
        </authorList>
    </citation>
    <scope>NUCLEOTIDE SEQUENCE</scope>
    <source>
        <tissue evidence="3">Leaf</tissue>
    </source>
</reference>
<name>A0A166CMT2_DAUCS</name>
<evidence type="ECO:0000313" key="2">
    <source>
        <dbReference type="EMBL" id="KZN04110.1"/>
    </source>
</evidence>
<dbReference type="EMBL" id="LNRQ01000002">
    <property type="protein sequence ID" value="KZN04110.1"/>
    <property type="molecule type" value="Genomic_DNA"/>
</dbReference>
<dbReference type="AlphaFoldDB" id="A0A166CMT2"/>
<evidence type="ECO:0000256" key="1">
    <source>
        <dbReference type="SAM" id="MobiDB-lite"/>
    </source>
</evidence>
<protein>
    <submittedName>
        <fullName evidence="2">Uncharacterized protein</fullName>
    </submittedName>
</protein>
<keyword evidence="4" id="KW-1185">Reference proteome</keyword>